<keyword evidence="1" id="KW-0472">Membrane</keyword>
<evidence type="ECO:0000313" key="3">
    <source>
        <dbReference type="Proteomes" id="UP000064844"/>
    </source>
</evidence>
<dbReference type="Proteomes" id="UP000064844">
    <property type="component" value="Chromosome"/>
</dbReference>
<gene>
    <name evidence="2" type="ORF">IB211_00329</name>
</gene>
<protein>
    <submittedName>
        <fullName evidence="2">Uncharacterized protein</fullName>
    </submittedName>
</protein>
<proteinExistence type="predicted"/>
<evidence type="ECO:0000313" key="2">
    <source>
        <dbReference type="EMBL" id="ALP92725.1"/>
    </source>
</evidence>
<keyword evidence="1" id="KW-0812">Transmembrane</keyword>
<name>A0A0S2W054_9FIRM</name>
<keyword evidence="3" id="KW-1185">Reference proteome</keyword>
<dbReference type="KEGG" id="ibu:IB211_00329"/>
<reference evidence="3" key="2">
    <citation type="submission" date="2015-04" db="EMBL/GenBank/DDBJ databases">
        <title>A butyrogenic pathway from the amino acid lysine in a human gut commensal.</title>
        <authorList>
            <person name="de Vos W.M."/>
            <person name="Bui N.T.P."/>
            <person name="Plugge C.M."/>
            <person name="Ritari J."/>
        </authorList>
    </citation>
    <scope>NUCLEOTIDE SEQUENCE [LARGE SCALE GENOMIC DNA]</scope>
    <source>
        <strain evidence="3">AF211</strain>
    </source>
</reference>
<sequence>MEEEQKKTLCAQLGVVDDSLFFLLLIIAATLLSFWSVSLQRKGLCLTIQGETETAGQLPPIYPIRHKASAIIVGALGFFLCLALRTLEEAEEGGDCVAKRSARSNLWASLFVLLAAMLRYQDLDFVERCQASLEEEDTLPD</sequence>
<keyword evidence="1" id="KW-1133">Transmembrane helix</keyword>
<accession>A0A0S2W054</accession>
<dbReference type="STRING" id="1297617.IB211_00329"/>
<dbReference type="RefSeq" id="WP_058116893.1">
    <property type="nucleotide sequence ID" value="NZ_CALICV010000036.1"/>
</dbReference>
<dbReference type="PATRIC" id="fig|1297617.4.peg.333"/>
<evidence type="ECO:0000256" key="1">
    <source>
        <dbReference type="SAM" id="Phobius"/>
    </source>
</evidence>
<reference evidence="2 3" key="1">
    <citation type="journal article" date="2015" name="Nat. Commun.">
        <title>Production of butyrate from lysine and the Amadori product fructoselysine by a human gut commensal.</title>
        <authorList>
            <person name="Bui T.P."/>
            <person name="Ritari J."/>
            <person name="Boeren S."/>
            <person name="de Waard P."/>
            <person name="Plugge C.M."/>
            <person name="de Vos W.M."/>
        </authorList>
    </citation>
    <scope>NUCLEOTIDE SEQUENCE [LARGE SCALE GENOMIC DNA]</scope>
    <source>
        <strain evidence="2 3">AF211</strain>
    </source>
</reference>
<organism evidence="2 3">
    <name type="scientific">Intestinimonas butyriciproducens</name>
    <dbReference type="NCBI Taxonomy" id="1297617"/>
    <lineage>
        <taxon>Bacteria</taxon>
        <taxon>Bacillati</taxon>
        <taxon>Bacillota</taxon>
        <taxon>Clostridia</taxon>
        <taxon>Eubacteriales</taxon>
        <taxon>Intestinimonas</taxon>
    </lineage>
</organism>
<dbReference type="eggNOG" id="ENOG50331U5">
    <property type="taxonomic scope" value="Bacteria"/>
</dbReference>
<dbReference type="EMBL" id="CP011307">
    <property type="protein sequence ID" value="ALP92725.1"/>
    <property type="molecule type" value="Genomic_DNA"/>
</dbReference>
<feature type="transmembrane region" description="Helical" evidence="1">
    <location>
        <begin position="20"/>
        <end position="39"/>
    </location>
</feature>
<dbReference type="AlphaFoldDB" id="A0A0S2W054"/>